<dbReference type="InterPro" id="IPR000415">
    <property type="entry name" value="Nitroreductase-like"/>
</dbReference>
<comment type="similarity">
    <text evidence="1">Belongs to the nitroreductase family.</text>
</comment>
<dbReference type="GO" id="GO:0016491">
    <property type="term" value="F:oxidoreductase activity"/>
    <property type="evidence" value="ECO:0007669"/>
    <property type="project" value="UniProtKB-KW"/>
</dbReference>
<organism evidence="4 5">
    <name type="scientific">Moraxella bovoculi 237</name>
    <dbReference type="NCBI Taxonomy" id="743974"/>
    <lineage>
        <taxon>Bacteria</taxon>
        <taxon>Pseudomonadati</taxon>
        <taxon>Pseudomonadota</taxon>
        <taxon>Gammaproteobacteria</taxon>
        <taxon>Moraxellales</taxon>
        <taxon>Moraxellaceae</taxon>
        <taxon>Moraxella</taxon>
    </lineage>
</organism>
<evidence type="ECO:0000256" key="1">
    <source>
        <dbReference type="ARBA" id="ARBA00007118"/>
    </source>
</evidence>
<protein>
    <submittedName>
        <fullName evidence="4">Nitroreductase family protein</fullName>
    </submittedName>
</protein>
<evidence type="ECO:0000313" key="4">
    <source>
        <dbReference type="EMBL" id="KDN24510.1"/>
    </source>
</evidence>
<dbReference type="EMBL" id="AOMT01000035">
    <property type="protein sequence ID" value="KDN24510.1"/>
    <property type="molecule type" value="Genomic_DNA"/>
</dbReference>
<dbReference type="AlphaFoldDB" id="A0A066UBL4"/>
<gene>
    <name evidence="4" type="ORF">MBO_08691</name>
</gene>
<dbReference type="OrthoDB" id="9784375at2"/>
<name>A0A066UBL4_9GAMM</name>
<dbReference type="PANTHER" id="PTHR43673">
    <property type="entry name" value="NAD(P)H NITROREDUCTASE YDGI-RELATED"/>
    <property type="match status" value="1"/>
</dbReference>
<proteinExistence type="inferred from homology"/>
<feature type="domain" description="Nitroreductase" evidence="3">
    <location>
        <begin position="8"/>
        <end position="216"/>
    </location>
</feature>
<dbReference type="InterPro" id="IPR029479">
    <property type="entry name" value="Nitroreductase"/>
</dbReference>
<evidence type="ECO:0000259" key="3">
    <source>
        <dbReference type="Pfam" id="PF00881"/>
    </source>
</evidence>
<reference evidence="4 5" key="1">
    <citation type="journal article" date="2014" name="Genome Announc.">
        <title>Draft Genome Sequence of Moraxella bovoculi Strain 237T (ATCC BAA-1259T) Isolated from a Calf with Infectious Bovine Keratoconjunctivitis.</title>
        <authorList>
            <person name="Calcutt M.J."/>
            <person name="Foecking M.F."/>
            <person name="Martin N.T."/>
            <person name="Mhlanga-Mutangadura T."/>
            <person name="Reilly T.J."/>
        </authorList>
    </citation>
    <scope>NUCLEOTIDE SEQUENCE [LARGE SCALE GENOMIC DNA]</scope>
    <source>
        <strain evidence="4 5">237</strain>
    </source>
</reference>
<comment type="caution">
    <text evidence="4">The sequence shown here is derived from an EMBL/GenBank/DDBJ whole genome shotgun (WGS) entry which is preliminary data.</text>
</comment>
<dbReference type="Pfam" id="PF00881">
    <property type="entry name" value="Nitroreductase"/>
    <property type="match status" value="1"/>
</dbReference>
<keyword evidence="2" id="KW-0560">Oxidoreductase</keyword>
<keyword evidence="5" id="KW-1185">Reference proteome</keyword>
<dbReference type="SUPFAM" id="SSF55469">
    <property type="entry name" value="FMN-dependent nitroreductase-like"/>
    <property type="match status" value="1"/>
</dbReference>
<evidence type="ECO:0000256" key="2">
    <source>
        <dbReference type="ARBA" id="ARBA00023002"/>
    </source>
</evidence>
<dbReference type="RefSeq" id="WP_036366769.1">
    <property type="nucleotide sequence ID" value="NZ_AOMT01000035.1"/>
</dbReference>
<accession>A0A066UBL4</accession>
<dbReference type="Gene3D" id="3.40.109.10">
    <property type="entry name" value="NADH Oxidase"/>
    <property type="match status" value="1"/>
</dbReference>
<evidence type="ECO:0000313" key="5">
    <source>
        <dbReference type="Proteomes" id="UP000035860"/>
    </source>
</evidence>
<dbReference type="PANTHER" id="PTHR43673:SF10">
    <property type="entry name" value="NADH DEHYDROGENASE_NAD(P)H NITROREDUCTASE XCC3605-RELATED"/>
    <property type="match status" value="1"/>
</dbReference>
<dbReference type="eggNOG" id="COG0778">
    <property type="taxonomic scope" value="Bacteria"/>
</dbReference>
<sequence length="239" mass="27374">MSLHDILSHRRSVRDYLPVAIDEALVKHCLELATLAPTSSNMQLYEFYHVTDKTLLAKLAKACLSQGAATTADQMVVFVIRPDLHRARAKAVLNFEKYNVKNYSPAHKVPNRTKRFEHYYNRLMPLLYSQTKLVPTARQMLARTIGQFRPIQADVSFNDMRVVMHKSCGLVAQTFMLAMSEKGLDTCPMEGFDGRMIKDLLDLPEECEINMVVSCGIRSEKGVWGERFRVPFNDVYRKL</sequence>
<dbReference type="Proteomes" id="UP000035860">
    <property type="component" value="Unassembled WGS sequence"/>
</dbReference>